<dbReference type="InterPro" id="IPR035094">
    <property type="entry name" value="EgtD"/>
</dbReference>
<reference evidence="5" key="1">
    <citation type="journal article" date="2019" name="Int. J. Syst. Evol. Microbiol.">
        <title>The Global Catalogue of Microorganisms (GCM) 10K type strain sequencing project: providing services to taxonomists for standard genome sequencing and annotation.</title>
        <authorList>
            <consortium name="The Broad Institute Genomics Platform"/>
            <consortium name="The Broad Institute Genome Sequencing Center for Infectious Disease"/>
            <person name="Wu L."/>
            <person name="Ma J."/>
        </authorList>
    </citation>
    <scope>NUCLEOTIDE SEQUENCE [LARGE SCALE GENOMIC DNA]</scope>
    <source>
        <strain evidence="5">LMG 29894</strain>
    </source>
</reference>
<organism evidence="4 5">
    <name type="scientific">Chitinimonas lacunae</name>
    <dbReference type="NCBI Taxonomy" id="1963018"/>
    <lineage>
        <taxon>Bacteria</taxon>
        <taxon>Pseudomonadati</taxon>
        <taxon>Pseudomonadota</taxon>
        <taxon>Betaproteobacteria</taxon>
        <taxon>Neisseriales</taxon>
        <taxon>Chitinibacteraceae</taxon>
        <taxon>Chitinimonas</taxon>
    </lineage>
</organism>
<dbReference type="RefSeq" id="WP_378160985.1">
    <property type="nucleotide sequence ID" value="NZ_JBHSBU010000001.1"/>
</dbReference>
<dbReference type="InterPro" id="IPR051128">
    <property type="entry name" value="EgtD_Methyltrsf_superfamily"/>
</dbReference>
<dbReference type="InterPro" id="IPR017804">
    <property type="entry name" value="MeTrfase_EgtD-like"/>
</dbReference>
<keyword evidence="5" id="KW-1185">Reference proteome</keyword>
<dbReference type="PANTHER" id="PTHR43397:SF1">
    <property type="entry name" value="ERGOTHIONEINE BIOSYNTHESIS PROTEIN 1"/>
    <property type="match status" value="1"/>
</dbReference>
<evidence type="ECO:0000256" key="2">
    <source>
        <dbReference type="ARBA" id="ARBA00022679"/>
    </source>
</evidence>
<comment type="caution">
    <text evidence="4">The sequence shown here is derived from an EMBL/GenBank/DDBJ whole genome shotgun (WGS) entry which is preliminary data.</text>
</comment>
<dbReference type="SUPFAM" id="SSF53335">
    <property type="entry name" value="S-adenosyl-L-methionine-dependent methyltransferases"/>
    <property type="match status" value="1"/>
</dbReference>
<keyword evidence="1 4" id="KW-0489">Methyltransferase</keyword>
<accession>A0ABV8MMN7</accession>
<evidence type="ECO:0000313" key="5">
    <source>
        <dbReference type="Proteomes" id="UP001595791"/>
    </source>
</evidence>
<dbReference type="PANTHER" id="PTHR43397">
    <property type="entry name" value="ERGOTHIONEINE BIOSYNTHESIS PROTEIN 1"/>
    <property type="match status" value="1"/>
</dbReference>
<keyword evidence="2 4" id="KW-0808">Transferase</keyword>
<dbReference type="PIRSF" id="PIRSF018005">
    <property type="entry name" value="UCP018005"/>
    <property type="match status" value="1"/>
</dbReference>
<evidence type="ECO:0000313" key="4">
    <source>
        <dbReference type="EMBL" id="MFC4158378.1"/>
    </source>
</evidence>
<dbReference type="InterPro" id="IPR029063">
    <property type="entry name" value="SAM-dependent_MTases_sf"/>
</dbReference>
<dbReference type="EC" id="2.1.1.44" evidence="4"/>
<dbReference type="Pfam" id="PF10017">
    <property type="entry name" value="Methyltransf_33"/>
    <property type="match status" value="1"/>
</dbReference>
<feature type="domain" description="Histidine-specific methyltransferase SAM-dependent" evidence="3">
    <location>
        <begin position="40"/>
        <end position="336"/>
    </location>
</feature>
<evidence type="ECO:0000259" key="3">
    <source>
        <dbReference type="Pfam" id="PF10017"/>
    </source>
</evidence>
<dbReference type="GO" id="GO:0052706">
    <property type="term" value="F:L-histidine N(alpha)-methyltransferase activity"/>
    <property type="evidence" value="ECO:0007669"/>
    <property type="project" value="UniProtKB-EC"/>
</dbReference>
<dbReference type="NCBIfam" id="TIGR03438">
    <property type="entry name" value="egtD_ergothio"/>
    <property type="match status" value="1"/>
</dbReference>
<dbReference type="InterPro" id="IPR019257">
    <property type="entry name" value="MeTrfase_dom"/>
</dbReference>
<dbReference type="Proteomes" id="UP001595791">
    <property type="component" value="Unassembled WGS sequence"/>
</dbReference>
<dbReference type="GO" id="GO:0032259">
    <property type="term" value="P:methylation"/>
    <property type="evidence" value="ECO:0007669"/>
    <property type="project" value="UniProtKB-KW"/>
</dbReference>
<proteinExistence type="predicted"/>
<dbReference type="Gene3D" id="3.40.50.150">
    <property type="entry name" value="Vaccinia Virus protein VP39"/>
    <property type="match status" value="1"/>
</dbReference>
<evidence type="ECO:0000256" key="1">
    <source>
        <dbReference type="ARBA" id="ARBA00022603"/>
    </source>
</evidence>
<name>A0ABV8MMN7_9NEIS</name>
<protein>
    <submittedName>
        <fullName evidence="4">L-histidine N(Alpha)-methyltransferase</fullName>
        <ecNumber evidence="4">2.1.1.44</ecNumber>
    </submittedName>
</protein>
<sequence length="344" mass="38312">MLADLSPSSLATRPATGTQARPRVVVEALEPVEERLAGLEAGLLAQPAWISPKFFYDEQGCALYNAICQLAEYYPTRLENAICATHRAEIASYLPSAGQWVDLGCGDGHKSWPWLGVTMATRYVGVDIAPEWLRQTLRSGMRQFPQVEFLGIVTDFTRPLHLQAILRSNSGLPPVFFYPGSSIGNFEPAAALALLTSIRGHLGREGRLLIGVDAPKDPAILEAAYDDALGVTAAFNRNVLRVVNRALDCDFEPRHFRHRAWFNEAESRVEMLLVADRLQHVRIGSRLRDFAPGDAIITEYSYKYTPARFEALLAQAGFAMLRRWSDERGWFHLYVAAPLEGDPQ</sequence>
<dbReference type="EMBL" id="JBHSBU010000001">
    <property type="protein sequence ID" value="MFC4158378.1"/>
    <property type="molecule type" value="Genomic_DNA"/>
</dbReference>
<gene>
    <name evidence="4" type="primary">egtD</name>
    <name evidence="4" type="ORF">ACFOW7_03290</name>
</gene>